<dbReference type="GO" id="GO:0008270">
    <property type="term" value="F:zinc ion binding"/>
    <property type="evidence" value="ECO:0007669"/>
    <property type="project" value="UniProtKB-KW"/>
</dbReference>
<evidence type="ECO:0000256" key="3">
    <source>
        <dbReference type="SAM" id="MobiDB-lite"/>
    </source>
</evidence>
<dbReference type="PROSITE" id="PS50158">
    <property type="entry name" value="ZF_CCHC"/>
    <property type="match status" value="1"/>
</dbReference>
<proteinExistence type="predicted"/>
<dbReference type="GO" id="GO:0003676">
    <property type="term" value="F:nucleic acid binding"/>
    <property type="evidence" value="ECO:0007669"/>
    <property type="project" value="InterPro"/>
</dbReference>
<keyword evidence="2" id="KW-0479">Metal-binding</keyword>
<keyword evidence="2" id="KW-0863">Zinc-finger</keyword>
<sequence length="432" mass="48948">MSPSPARSKPPPPHLSLLMNPLPEPPDENDHMISPQIYEDEPGFFNPANSQADSTALILEKINELEKKFSQPNLPNDLTTLLSRLCKNIESLTEKQKETDKMIKLMLHRLDTLENRPTNTQTIVSTNIRPNRGTNNAPLSYADATITGTQKSTHPLPKKPSFPTQDLPQSEQNKFKKFSIVIRTKFGATKPFKGITTQESYNRVNKALMEVNAKQDNNPVRIKAIVKYPSGDVRLFTKTKAEARWLLDNRATWTHLADPVFVTSPTTYPVIVHSCPTFLDFDDEICTKALLQQNEIPRDRVSRIRWLGHPKEEEKSHGSVVIQLTDKITAHQLLRGGLVFDGTFMRTMPYTPGPLQCFNCLKTGHQAYQCKNNPTCIKCGGDHTPQDCKDSTYVPSIKRCVRCINEDIHLNGTTDKYKDKYRHSCLSQRCPI</sequence>
<feature type="region of interest" description="Disordered" evidence="3">
    <location>
        <begin position="1"/>
        <end position="34"/>
    </location>
</feature>
<evidence type="ECO:0000259" key="4">
    <source>
        <dbReference type="PROSITE" id="PS50158"/>
    </source>
</evidence>
<reference evidence="5" key="1">
    <citation type="submission" date="2021-03" db="EMBL/GenBank/DDBJ databases">
        <title>Draft genome sequence of rust myrtle Austropuccinia psidii MF-1, a brazilian biotype.</title>
        <authorList>
            <person name="Quecine M.C."/>
            <person name="Pachon D.M.R."/>
            <person name="Bonatelli M.L."/>
            <person name="Correr F.H."/>
            <person name="Franceschini L.M."/>
            <person name="Leite T.F."/>
            <person name="Margarido G.R.A."/>
            <person name="Almeida C.A."/>
            <person name="Ferrarezi J.A."/>
            <person name="Labate C.A."/>
        </authorList>
    </citation>
    <scope>NUCLEOTIDE SEQUENCE</scope>
    <source>
        <strain evidence="5">MF-1</strain>
    </source>
</reference>
<dbReference type="OrthoDB" id="4230923at2759"/>
<feature type="domain" description="CCHC-type" evidence="4">
    <location>
        <begin position="357"/>
        <end position="372"/>
    </location>
</feature>
<evidence type="ECO:0000256" key="1">
    <source>
        <dbReference type="ARBA" id="ARBA00022664"/>
    </source>
</evidence>
<comment type="caution">
    <text evidence="5">The sequence shown here is derived from an EMBL/GenBank/DDBJ whole genome shotgun (WGS) entry which is preliminary data.</text>
</comment>
<evidence type="ECO:0000313" key="6">
    <source>
        <dbReference type="Proteomes" id="UP000765509"/>
    </source>
</evidence>
<evidence type="ECO:0000313" key="5">
    <source>
        <dbReference type="EMBL" id="MBW0477755.1"/>
    </source>
</evidence>
<dbReference type="SUPFAM" id="SSF57756">
    <property type="entry name" value="Retrovirus zinc finger-like domains"/>
    <property type="match status" value="1"/>
</dbReference>
<protein>
    <recommendedName>
        <fullName evidence="4">CCHC-type domain-containing protein</fullName>
    </recommendedName>
</protein>
<name>A0A9Q3C6U0_9BASI</name>
<dbReference type="EMBL" id="AVOT02004917">
    <property type="protein sequence ID" value="MBW0477755.1"/>
    <property type="molecule type" value="Genomic_DNA"/>
</dbReference>
<dbReference type="InterPro" id="IPR036875">
    <property type="entry name" value="Znf_CCHC_sf"/>
</dbReference>
<keyword evidence="1" id="KW-0507">mRNA processing</keyword>
<dbReference type="SMART" id="SM00343">
    <property type="entry name" value="ZnF_C2HC"/>
    <property type="match status" value="2"/>
</dbReference>
<accession>A0A9Q3C6U0</accession>
<gene>
    <name evidence="5" type="ORF">O181_017470</name>
</gene>
<dbReference type="AlphaFoldDB" id="A0A9Q3C6U0"/>
<evidence type="ECO:0000256" key="2">
    <source>
        <dbReference type="PROSITE-ProRule" id="PRU00047"/>
    </source>
</evidence>
<organism evidence="5 6">
    <name type="scientific">Austropuccinia psidii MF-1</name>
    <dbReference type="NCBI Taxonomy" id="1389203"/>
    <lineage>
        <taxon>Eukaryota</taxon>
        <taxon>Fungi</taxon>
        <taxon>Dikarya</taxon>
        <taxon>Basidiomycota</taxon>
        <taxon>Pucciniomycotina</taxon>
        <taxon>Pucciniomycetes</taxon>
        <taxon>Pucciniales</taxon>
        <taxon>Sphaerophragmiaceae</taxon>
        <taxon>Austropuccinia</taxon>
    </lineage>
</organism>
<keyword evidence="6" id="KW-1185">Reference proteome</keyword>
<dbReference type="GO" id="GO:0006397">
    <property type="term" value="P:mRNA processing"/>
    <property type="evidence" value="ECO:0007669"/>
    <property type="project" value="UniProtKB-KW"/>
</dbReference>
<dbReference type="Proteomes" id="UP000765509">
    <property type="component" value="Unassembled WGS sequence"/>
</dbReference>
<feature type="region of interest" description="Disordered" evidence="3">
    <location>
        <begin position="148"/>
        <end position="169"/>
    </location>
</feature>
<keyword evidence="2" id="KW-0862">Zinc</keyword>
<dbReference type="InterPro" id="IPR001878">
    <property type="entry name" value="Znf_CCHC"/>
</dbReference>